<organism evidence="9 10">
    <name type="scientific">Rhizobium viscosum</name>
    <name type="common">Arthrobacter viscosus</name>
    <dbReference type="NCBI Taxonomy" id="1673"/>
    <lineage>
        <taxon>Bacteria</taxon>
        <taxon>Pseudomonadati</taxon>
        <taxon>Pseudomonadota</taxon>
        <taxon>Alphaproteobacteria</taxon>
        <taxon>Hyphomicrobiales</taxon>
        <taxon>Rhizobiaceae</taxon>
        <taxon>Rhizobium/Agrobacterium group</taxon>
        <taxon>Rhizobium</taxon>
    </lineage>
</organism>
<feature type="domain" description="PIN" evidence="8">
    <location>
        <begin position="6"/>
        <end position="120"/>
    </location>
</feature>
<dbReference type="Gene3D" id="3.40.50.1010">
    <property type="entry name" value="5'-nuclease"/>
    <property type="match status" value="1"/>
</dbReference>
<sequence length="139" mass="15682">MKISTVIDTNILIGILGPQSSFRHWSLDALQRCASEGNLVLTPVVWAELGAAPLTEEKLLLALAWLNLERENLPFEAAFRAGQAHRSYRTAGGQRERTLPDFLVGAHAEWHRHRLLTRDAARYRSYFPSLDIISPETHP</sequence>
<keyword evidence="4" id="KW-0479">Metal-binding</keyword>
<keyword evidence="2" id="KW-1277">Toxin-antitoxin system</keyword>
<comment type="similarity">
    <text evidence="7">Belongs to the PINc/VapC protein family.</text>
</comment>
<evidence type="ECO:0000313" key="9">
    <source>
        <dbReference type="EMBL" id="MBE1505417.1"/>
    </source>
</evidence>
<evidence type="ECO:0000256" key="6">
    <source>
        <dbReference type="ARBA" id="ARBA00022842"/>
    </source>
</evidence>
<dbReference type="PANTHER" id="PTHR33653:SF1">
    <property type="entry name" value="RIBONUCLEASE VAPC2"/>
    <property type="match status" value="1"/>
</dbReference>
<dbReference type="EMBL" id="JADBEC010000001">
    <property type="protein sequence ID" value="MBE1505417.1"/>
    <property type="molecule type" value="Genomic_DNA"/>
</dbReference>
<dbReference type="Pfam" id="PF01850">
    <property type="entry name" value="PIN"/>
    <property type="match status" value="1"/>
</dbReference>
<dbReference type="InterPro" id="IPR002716">
    <property type="entry name" value="PIN_dom"/>
</dbReference>
<dbReference type="Proteomes" id="UP000620262">
    <property type="component" value="Unassembled WGS sequence"/>
</dbReference>
<dbReference type="RefSeq" id="WP_192729275.1">
    <property type="nucleotide sequence ID" value="NZ_BAAAVL010000006.1"/>
</dbReference>
<comment type="cofactor">
    <cofactor evidence="1">
        <name>Mg(2+)</name>
        <dbReference type="ChEBI" id="CHEBI:18420"/>
    </cofactor>
</comment>
<accession>A0ABR9IRD1</accession>
<evidence type="ECO:0000256" key="2">
    <source>
        <dbReference type="ARBA" id="ARBA00022649"/>
    </source>
</evidence>
<dbReference type="InterPro" id="IPR050556">
    <property type="entry name" value="Type_II_TA_system_RNase"/>
</dbReference>
<evidence type="ECO:0000256" key="3">
    <source>
        <dbReference type="ARBA" id="ARBA00022722"/>
    </source>
</evidence>
<evidence type="ECO:0000256" key="4">
    <source>
        <dbReference type="ARBA" id="ARBA00022723"/>
    </source>
</evidence>
<proteinExistence type="inferred from homology"/>
<keyword evidence="6" id="KW-0460">Magnesium</keyword>
<gene>
    <name evidence="9" type="ORF">H4W29_002598</name>
</gene>
<protein>
    <submittedName>
        <fullName evidence="9">Nucleic acid-binding protein</fullName>
    </submittedName>
</protein>
<dbReference type="PANTHER" id="PTHR33653">
    <property type="entry name" value="RIBONUCLEASE VAPC2"/>
    <property type="match status" value="1"/>
</dbReference>
<keyword evidence="10" id="KW-1185">Reference proteome</keyword>
<dbReference type="SUPFAM" id="SSF88723">
    <property type="entry name" value="PIN domain-like"/>
    <property type="match status" value="1"/>
</dbReference>
<reference evidence="9 10" key="1">
    <citation type="submission" date="2020-10" db="EMBL/GenBank/DDBJ databases">
        <title>Sequencing the genomes of 1000 actinobacteria strains.</title>
        <authorList>
            <person name="Klenk H.-P."/>
        </authorList>
    </citation>
    <scope>NUCLEOTIDE SEQUENCE [LARGE SCALE GENOMIC DNA]</scope>
    <source>
        <strain evidence="9 10">DSM 7307</strain>
    </source>
</reference>
<name>A0ABR9IRD1_RHIVS</name>
<evidence type="ECO:0000259" key="8">
    <source>
        <dbReference type="Pfam" id="PF01850"/>
    </source>
</evidence>
<evidence type="ECO:0000256" key="1">
    <source>
        <dbReference type="ARBA" id="ARBA00001946"/>
    </source>
</evidence>
<evidence type="ECO:0000256" key="7">
    <source>
        <dbReference type="ARBA" id="ARBA00038093"/>
    </source>
</evidence>
<dbReference type="InterPro" id="IPR029060">
    <property type="entry name" value="PIN-like_dom_sf"/>
</dbReference>
<keyword evidence="5" id="KW-0378">Hydrolase</keyword>
<evidence type="ECO:0000256" key="5">
    <source>
        <dbReference type="ARBA" id="ARBA00022801"/>
    </source>
</evidence>
<dbReference type="CDD" id="cd09854">
    <property type="entry name" value="PIN_VapC-like"/>
    <property type="match status" value="1"/>
</dbReference>
<comment type="caution">
    <text evidence="9">The sequence shown here is derived from an EMBL/GenBank/DDBJ whole genome shotgun (WGS) entry which is preliminary data.</text>
</comment>
<evidence type="ECO:0000313" key="10">
    <source>
        <dbReference type="Proteomes" id="UP000620262"/>
    </source>
</evidence>
<keyword evidence="3" id="KW-0540">Nuclease</keyword>